<protein>
    <submittedName>
        <fullName evidence="1">Uncharacterized protein</fullName>
    </submittedName>
</protein>
<name>A0A7C4PIS1_9CHLR</name>
<sequence>MSQASPEKKIKIVTGEGQETFVPESIANDEPTLKRLLASFYGTDNFRIERKEENSETVLHVVKMAGTKGYAGSPLPILKALAGSENPVIVLYRELADVDITRLAPDEVPVLNKRVEEALKQGAEQYRRMQSARARLIHGAACPSALPIPGF</sequence>
<organism evidence="1">
    <name type="scientific">Anaerolinea thermolimosa</name>
    <dbReference type="NCBI Taxonomy" id="229919"/>
    <lineage>
        <taxon>Bacteria</taxon>
        <taxon>Bacillati</taxon>
        <taxon>Chloroflexota</taxon>
        <taxon>Anaerolineae</taxon>
        <taxon>Anaerolineales</taxon>
        <taxon>Anaerolineaceae</taxon>
        <taxon>Anaerolinea</taxon>
    </lineage>
</organism>
<dbReference type="AlphaFoldDB" id="A0A7C4PIS1"/>
<comment type="caution">
    <text evidence="1">The sequence shown here is derived from an EMBL/GenBank/DDBJ whole genome shotgun (WGS) entry which is preliminary data.</text>
</comment>
<accession>A0A7C4PIS1</accession>
<gene>
    <name evidence="1" type="ORF">ENT37_06005</name>
</gene>
<evidence type="ECO:0000313" key="1">
    <source>
        <dbReference type="EMBL" id="HGS21403.1"/>
    </source>
</evidence>
<dbReference type="EMBL" id="DSYK01000301">
    <property type="protein sequence ID" value="HGS21403.1"/>
    <property type="molecule type" value="Genomic_DNA"/>
</dbReference>
<proteinExistence type="predicted"/>
<reference evidence="1" key="1">
    <citation type="journal article" date="2020" name="mSystems">
        <title>Genome- and Community-Level Interaction Insights into Carbon Utilization and Element Cycling Functions of Hydrothermarchaeota in Hydrothermal Sediment.</title>
        <authorList>
            <person name="Zhou Z."/>
            <person name="Liu Y."/>
            <person name="Xu W."/>
            <person name="Pan J."/>
            <person name="Luo Z.H."/>
            <person name="Li M."/>
        </authorList>
    </citation>
    <scope>NUCLEOTIDE SEQUENCE [LARGE SCALE GENOMIC DNA]</scope>
    <source>
        <strain evidence="1">SpSt-573</strain>
    </source>
</reference>